<dbReference type="PANTHER" id="PTHR14221">
    <property type="entry name" value="WD REPEAT DOMAIN 44"/>
    <property type="match status" value="1"/>
</dbReference>
<keyword evidence="5" id="KW-1185">Reference proteome</keyword>
<dbReference type="InterPro" id="IPR001680">
    <property type="entry name" value="WD40_rpt"/>
</dbReference>
<dbReference type="Proteomes" id="UP001327560">
    <property type="component" value="Chromosome 4"/>
</dbReference>
<proteinExistence type="predicted"/>
<feature type="repeat" description="WD" evidence="3">
    <location>
        <begin position="340"/>
        <end position="372"/>
    </location>
</feature>
<evidence type="ECO:0000313" key="4">
    <source>
        <dbReference type="EMBL" id="WOL03515.1"/>
    </source>
</evidence>
<dbReference type="InterPro" id="IPR015943">
    <property type="entry name" value="WD40/YVTN_repeat-like_dom_sf"/>
</dbReference>
<dbReference type="Gene3D" id="2.130.10.10">
    <property type="entry name" value="YVTN repeat-like/Quinoprotein amine dehydrogenase"/>
    <property type="match status" value="1"/>
</dbReference>
<keyword evidence="1 3" id="KW-0853">WD repeat</keyword>
<dbReference type="AlphaFoldDB" id="A0AAQ3K9E1"/>
<evidence type="ECO:0000313" key="5">
    <source>
        <dbReference type="Proteomes" id="UP001327560"/>
    </source>
</evidence>
<accession>A0AAQ3K9E1</accession>
<evidence type="ECO:0000256" key="1">
    <source>
        <dbReference type="ARBA" id="ARBA00022574"/>
    </source>
</evidence>
<sequence>MSPCNHISTKDVEFHEKEEDVFFDSLDYLDSSFDPELSTSYLVEKPEFELGKFPIKFWTEELSTVHERRNKFLRETGFDKLILSQLICSKEPEEVRHNVPLEKMELQLMLDSLSSPVLGGDNNSTSSTEVLDAKENLLAHNLVENGATNTRNEVGLNRMTIRQEVETHVGSHIAQPFLDQVTKPDGVQRQRVLYENKGLRRRWWRRLTLKRNEGGISRKDVPSGYSELPKTVVKKIINDNSIEIREFRMTQEVNAHKDLIKTMKFSPCGMYLATGGEDGAVRVWKVREADTSHNCLIADGPCSLLDETEKFKLRLKDLNCASAVNSDEVLKLEEVPLHEYFGHTNDILDLSWSRSNYLLSASKDKTVRMWKVGCDSCVKVFYHNDYVTCIQVNPDDDRYFISGSLDGKVRVWSVDENRVVNWIDTRNIITSICYYTNGKGFAVGTLSGKSRFYVYSDNNLQLDKELCLWGKKKLVGKQITGLQFCPGDSKKIMITSVDSKVRISDGSDIIETFGGSWKSKGHVVASFTADGRHIVSVDENSNISIRDYDNSDFTSAKGAKSVYPREHFFSEGVTVAVPWPSIGKKEAHSSIPLEQVSEPFVKIQHQKFFSLGSCFRATGYPSISATWPEEKLPARPISSEQVYHHTRTHNNLSQPCQGRKGLGSLLDASSLVIVTGSCSGTIRLFRYSRILVKFC</sequence>
<dbReference type="InterPro" id="IPR036322">
    <property type="entry name" value="WD40_repeat_dom_sf"/>
</dbReference>
<dbReference type="EMBL" id="CP136893">
    <property type="protein sequence ID" value="WOL03515.1"/>
    <property type="molecule type" value="Genomic_DNA"/>
</dbReference>
<dbReference type="InterPro" id="IPR020472">
    <property type="entry name" value="WD40_PAC1"/>
</dbReference>
<dbReference type="SUPFAM" id="SSF50978">
    <property type="entry name" value="WD40 repeat-like"/>
    <property type="match status" value="1"/>
</dbReference>
<dbReference type="PROSITE" id="PS50082">
    <property type="entry name" value="WD_REPEATS_2"/>
    <property type="match status" value="3"/>
</dbReference>
<organism evidence="4 5">
    <name type="scientific">Canna indica</name>
    <name type="common">Indian-shot</name>
    <dbReference type="NCBI Taxonomy" id="4628"/>
    <lineage>
        <taxon>Eukaryota</taxon>
        <taxon>Viridiplantae</taxon>
        <taxon>Streptophyta</taxon>
        <taxon>Embryophyta</taxon>
        <taxon>Tracheophyta</taxon>
        <taxon>Spermatophyta</taxon>
        <taxon>Magnoliopsida</taxon>
        <taxon>Liliopsida</taxon>
        <taxon>Zingiberales</taxon>
        <taxon>Cannaceae</taxon>
        <taxon>Canna</taxon>
    </lineage>
</organism>
<evidence type="ECO:0000256" key="2">
    <source>
        <dbReference type="ARBA" id="ARBA00022737"/>
    </source>
</evidence>
<feature type="repeat" description="WD" evidence="3">
    <location>
        <begin position="253"/>
        <end position="294"/>
    </location>
</feature>
<dbReference type="InterPro" id="IPR040324">
    <property type="entry name" value="WDR44/Dgr2"/>
</dbReference>
<evidence type="ECO:0000256" key="3">
    <source>
        <dbReference type="PROSITE-ProRule" id="PRU00221"/>
    </source>
</evidence>
<dbReference type="Pfam" id="PF00400">
    <property type="entry name" value="WD40"/>
    <property type="match status" value="3"/>
</dbReference>
<protein>
    <submittedName>
        <fullName evidence="4">WD repeat-containing protein 44-like</fullName>
    </submittedName>
</protein>
<dbReference type="SMART" id="SM00320">
    <property type="entry name" value="WD40"/>
    <property type="match status" value="7"/>
</dbReference>
<gene>
    <name evidence="4" type="ORF">Cni_G12235</name>
</gene>
<keyword evidence="2" id="KW-0677">Repeat</keyword>
<dbReference type="PANTHER" id="PTHR14221:SF31">
    <property type="entry name" value="TRANSDUCIN_WD40 REPEAT-LIKE SUPERFAMILY PROTEIN"/>
    <property type="match status" value="1"/>
</dbReference>
<name>A0AAQ3K9E1_9LILI</name>
<reference evidence="4 5" key="1">
    <citation type="submission" date="2023-10" db="EMBL/GenBank/DDBJ databases">
        <title>Chromosome-scale genome assembly provides insights into flower coloration mechanisms of Canna indica.</title>
        <authorList>
            <person name="Li C."/>
        </authorList>
    </citation>
    <scope>NUCLEOTIDE SEQUENCE [LARGE SCALE GENOMIC DNA]</scope>
    <source>
        <tissue evidence="4">Flower</tissue>
    </source>
</reference>
<dbReference type="PROSITE" id="PS50294">
    <property type="entry name" value="WD_REPEATS_REGION"/>
    <property type="match status" value="3"/>
</dbReference>
<dbReference type="PRINTS" id="PR00320">
    <property type="entry name" value="GPROTEINBRPT"/>
</dbReference>
<feature type="repeat" description="WD" evidence="3">
    <location>
        <begin position="380"/>
        <end position="422"/>
    </location>
</feature>